<keyword evidence="2" id="KW-1003">Cell membrane</keyword>
<keyword evidence="5 6" id="KW-0472">Membrane</keyword>
<dbReference type="AlphaFoldDB" id="A0A7X2L1C2"/>
<evidence type="ECO:0000256" key="1">
    <source>
        <dbReference type="ARBA" id="ARBA00004651"/>
    </source>
</evidence>
<dbReference type="PIRSF" id="PIRSF035875">
    <property type="entry name" value="RNase_BN"/>
    <property type="match status" value="1"/>
</dbReference>
<reference evidence="7 8" key="1">
    <citation type="submission" date="2019-11" db="EMBL/GenBank/DDBJ databases">
        <title>Paenibacillus monticola sp. nov., a novel PGPR strain isolated from mountain sample in China.</title>
        <authorList>
            <person name="Zhao Q."/>
            <person name="Li H.-P."/>
            <person name="Zhang J.-L."/>
        </authorList>
    </citation>
    <scope>NUCLEOTIDE SEQUENCE [LARGE SCALE GENOMIC DNA]</scope>
    <source>
        <strain evidence="7 8">LC-T2</strain>
    </source>
</reference>
<organism evidence="7 8">
    <name type="scientific">Paenibacillus monticola</name>
    <dbReference type="NCBI Taxonomy" id="2666075"/>
    <lineage>
        <taxon>Bacteria</taxon>
        <taxon>Bacillati</taxon>
        <taxon>Bacillota</taxon>
        <taxon>Bacilli</taxon>
        <taxon>Bacillales</taxon>
        <taxon>Paenibacillaceae</taxon>
        <taxon>Paenibacillus</taxon>
    </lineage>
</organism>
<keyword evidence="4 6" id="KW-1133">Transmembrane helix</keyword>
<dbReference type="PANTHER" id="PTHR30213:SF0">
    <property type="entry name" value="UPF0761 MEMBRANE PROTEIN YIHY"/>
    <property type="match status" value="1"/>
</dbReference>
<evidence type="ECO:0000256" key="2">
    <source>
        <dbReference type="ARBA" id="ARBA00022475"/>
    </source>
</evidence>
<evidence type="ECO:0000313" key="7">
    <source>
        <dbReference type="EMBL" id="MRN52930.1"/>
    </source>
</evidence>
<keyword evidence="8" id="KW-1185">Reference proteome</keyword>
<dbReference type="Proteomes" id="UP000463051">
    <property type="component" value="Unassembled WGS sequence"/>
</dbReference>
<evidence type="ECO:0000256" key="3">
    <source>
        <dbReference type="ARBA" id="ARBA00022692"/>
    </source>
</evidence>
<dbReference type="PANTHER" id="PTHR30213">
    <property type="entry name" value="INNER MEMBRANE PROTEIN YHJD"/>
    <property type="match status" value="1"/>
</dbReference>
<proteinExistence type="predicted"/>
<name>A0A7X2L1C2_9BACL</name>
<evidence type="ECO:0000256" key="4">
    <source>
        <dbReference type="ARBA" id="ARBA00022989"/>
    </source>
</evidence>
<comment type="caution">
    <text evidence="7">The sequence shown here is derived from an EMBL/GenBank/DDBJ whole genome shotgun (WGS) entry which is preliminary data.</text>
</comment>
<evidence type="ECO:0000313" key="8">
    <source>
        <dbReference type="Proteomes" id="UP000463051"/>
    </source>
</evidence>
<dbReference type="RefSeq" id="WP_154117921.1">
    <property type="nucleotide sequence ID" value="NZ_WJXB01000002.1"/>
</dbReference>
<dbReference type="GO" id="GO:0005886">
    <property type="term" value="C:plasma membrane"/>
    <property type="evidence" value="ECO:0007669"/>
    <property type="project" value="UniProtKB-SubCell"/>
</dbReference>
<feature type="transmembrane region" description="Helical" evidence="6">
    <location>
        <begin position="135"/>
        <end position="158"/>
    </location>
</feature>
<dbReference type="Pfam" id="PF03631">
    <property type="entry name" value="Virul_fac_BrkB"/>
    <property type="match status" value="1"/>
</dbReference>
<dbReference type="InterPro" id="IPR017039">
    <property type="entry name" value="Virul_fac_BrkB"/>
</dbReference>
<comment type="subcellular location">
    <subcellularLocation>
        <location evidence="1">Cell membrane</location>
        <topology evidence="1">Multi-pass membrane protein</topology>
    </subcellularLocation>
</comment>
<keyword evidence="3 6" id="KW-0812">Transmembrane</keyword>
<accession>A0A7X2L1C2</accession>
<dbReference type="NCBIfam" id="TIGR00765">
    <property type="entry name" value="yihY_not_rbn"/>
    <property type="match status" value="1"/>
</dbReference>
<feature type="transmembrane region" description="Helical" evidence="6">
    <location>
        <begin position="178"/>
        <end position="197"/>
    </location>
</feature>
<feature type="transmembrane region" description="Helical" evidence="6">
    <location>
        <begin position="32"/>
        <end position="54"/>
    </location>
</feature>
<evidence type="ECO:0000256" key="6">
    <source>
        <dbReference type="SAM" id="Phobius"/>
    </source>
</evidence>
<sequence>MKKASKMGFFVFLRHLFKKIKNDDVQGISAQLTYYLILSFFPFLIFIMTLIGYADISMGEKIKYLEEIMPAEAVTIIEEIVKEVSEGRSQALLSFGMLATLWTASKGINAIMKGLNRAYDIEENRVFWKVRGISLLATLVIGLVILLSTLLLIFGTWLKTKLFLLTNLPYGLYQLWSLLQYAIPLLIMFIVFSLLYWIAPNRRITYKEVLPGAAFTTISWVTTSVLFSIYVNQFGDFTKTYGSLGGVTILLIWLYFSSMILLVGGEINAILLHRRVQ</sequence>
<feature type="transmembrane region" description="Helical" evidence="6">
    <location>
        <begin position="209"/>
        <end position="230"/>
    </location>
</feature>
<evidence type="ECO:0000256" key="5">
    <source>
        <dbReference type="ARBA" id="ARBA00023136"/>
    </source>
</evidence>
<dbReference type="EMBL" id="WJXB01000002">
    <property type="protein sequence ID" value="MRN52930.1"/>
    <property type="molecule type" value="Genomic_DNA"/>
</dbReference>
<feature type="transmembrane region" description="Helical" evidence="6">
    <location>
        <begin position="250"/>
        <end position="272"/>
    </location>
</feature>
<gene>
    <name evidence="7" type="ORF">GJB61_07950</name>
</gene>
<protein>
    <submittedName>
        <fullName evidence="7">YihY family inner membrane protein</fullName>
    </submittedName>
</protein>